<dbReference type="Pfam" id="PF02811">
    <property type="entry name" value="PHP"/>
    <property type="match status" value="1"/>
</dbReference>
<dbReference type="HOGENOM" id="CLU_067347_1_0_9"/>
<proteinExistence type="predicted"/>
<dbReference type="InterPro" id="IPR004013">
    <property type="entry name" value="PHP_dom"/>
</dbReference>
<dbReference type="CDD" id="cd07438">
    <property type="entry name" value="PHP_HisPPase_AMP"/>
    <property type="match status" value="1"/>
</dbReference>
<dbReference type="STRING" id="645991.Sgly_2204"/>
<name>F0STX0_SYNGF</name>
<dbReference type="GO" id="GO:0035312">
    <property type="term" value="F:5'-3' DNA exonuclease activity"/>
    <property type="evidence" value="ECO:0007669"/>
    <property type="project" value="TreeGrafter"/>
</dbReference>
<accession>F0STX0</accession>
<dbReference type="Gene3D" id="3.20.20.140">
    <property type="entry name" value="Metal-dependent hydrolases"/>
    <property type="match status" value="1"/>
</dbReference>
<keyword evidence="3" id="KW-1185">Reference proteome</keyword>
<evidence type="ECO:0000313" key="3">
    <source>
        <dbReference type="Proteomes" id="UP000007488"/>
    </source>
</evidence>
<evidence type="ECO:0000313" key="2">
    <source>
        <dbReference type="EMBL" id="ADY56493.1"/>
    </source>
</evidence>
<dbReference type="SUPFAM" id="SSF89550">
    <property type="entry name" value="PHP domain-like"/>
    <property type="match status" value="1"/>
</dbReference>
<dbReference type="InterPro" id="IPR016195">
    <property type="entry name" value="Pol/histidinol_Pase-like"/>
</dbReference>
<dbReference type="GO" id="GO:0004534">
    <property type="term" value="F:5'-3' RNA exonuclease activity"/>
    <property type="evidence" value="ECO:0007669"/>
    <property type="project" value="TreeGrafter"/>
</dbReference>
<reference evidence="3" key="2">
    <citation type="submission" date="2011-02" db="EMBL/GenBank/DDBJ databases">
        <title>The complete genome of Syntrophobotulus glycolicus DSM 8271.</title>
        <authorList>
            <person name="Lucas S."/>
            <person name="Copeland A."/>
            <person name="Lapidus A."/>
            <person name="Bruce D."/>
            <person name="Goodwin L."/>
            <person name="Pitluck S."/>
            <person name="Kyrpides N."/>
            <person name="Mavromatis K."/>
            <person name="Pagani I."/>
            <person name="Ivanova N."/>
            <person name="Mikhailova N."/>
            <person name="Chertkov O."/>
            <person name="Held B."/>
            <person name="Detter J.C."/>
            <person name="Tapia R."/>
            <person name="Han C."/>
            <person name="Land M."/>
            <person name="Hauser L."/>
            <person name="Markowitz V."/>
            <person name="Cheng J.-F."/>
            <person name="Hugenholtz P."/>
            <person name="Woyke T."/>
            <person name="Wu D."/>
            <person name="Spring S."/>
            <person name="Schroeder M."/>
            <person name="Brambilla E."/>
            <person name="Klenk H.-P."/>
            <person name="Eisen J.A."/>
        </authorList>
    </citation>
    <scope>NUCLEOTIDE SEQUENCE [LARGE SCALE GENOMIC DNA]</scope>
    <source>
        <strain evidence="3">DSM 8271 / FlGlyR</strain>
    </source>
</reference>
<sequence length="284" mass="31376">MANRKMKMNIEADLHCHTNMSDGLMDPAEVVRIAAQKGLSALAITDHDTIQGFAEGKKAALQYNIDFIPGIEINTDWCGREVHILGYGIDPESREFNHKLAVIRDKRKERINKIVEKLRGLGLDISIEEVESKGKGVSIGRPHVAQVLVDRGYARNVKDAFSNYLGIGTQAYVPRYKLKPEEAIAMIRKAKGVAVLAHPGAQGLFWEISRWKDAGLQGIEVYHPEHHEESIEKYTGLAAKMGLVITGGSDFHGESIKPGIGIGDWGVDKITVAGLKELFNRQIC</sequence>
<evidence type="ECO:0000259" key="1">
    <source>
        <dbReference type="SMART" id="SM00481"/>
    </source>
</evidence>
<dbReference type="PANTHER" id="PTHR42924">
    <property type="entry name" value="EXONUCLEASE"/>
    <property type="match status" value="1"/>
</dbReference>
<dbReference type="Proteomes" id="UP000007488">
    <property type="component" value="Chromosome"/>
</dbReference>
<organism evidence="2 3">
    <name type="scientific">Syntrophobotulus glycolicus (strain DSM 8271 / FlGlyR)</name>
    <dbReference type="NCBI Taxonomy" id="645991"/>
    <lineage>
        <taxon>Bacteria</taxon>
        <taxon>Bacillati</taxon>
        <taxon>Bacillota</taxon>
        <taxon>Clostridia</taxon>
        <taxon>Eubacteriales</taxon>
        <taxon>Desulfitobacteriaceae</taxon>
        <taxon>Syntrophobotulus</taxon>
    </lineage>
</organism>
<dbReference type="eggNOG" id="COG0613">
    <property type="taxonomic scope" value="Bacteria"/>
</dbReference>
<dbReference type="SMART" id="SM00481">
    <property type="entry name" value="POLIIIAc"/>
    <property type="match status" value="1"/>
</dbReference>
<dbReference type="EMBL" id="CP002547">
    <property type="protein sequence ID" value="ADY56493.1"/>
    <property type="molecule type" value="Genomic_DNA"/>
</dbReference>
<dbReference type="PANTHER" id="PTHR42924:SF3">
    <property type="entry name" value="POLYMERASE_HISTIDINOL PHOSPHATASE N-TERMINAL DOMAIN-CONTAINING PROTEIN"/>
    <property type="match status" value="1"/>
</dbReference>
<dbReference type="InterPro" id="IPR052018">
    <property type="entry name" value="PHP_domain"/>
</dbReference>
<gene>
    <name evidence="2" type="ordered locus">Sgly_2204</name>
</gene>
<reference evidence="2 3" key="1">
    <citation type="journal article" date="2011" name="Stand. Genomic Sci.">
        <title>Complete genome sequence of Syntrophobotulus glycolicus type strain (FlGlyR).</title>
        <authorList>
            <person name="Han C."/>
            <person name="Mwirichia R."/>
            <person name="Chertkov O."/>
            <person name="Held B."/>
            <person name="Lapidus A."/>
            <person name="Nolan M."/>
            <person name="Lucas S."/>
            <person name="Hammon N."/>
            <person name="Deshpande S."/>
            <person name="Cheng J.F."/>
            <person name="Tapia R."/>
            <person name="Goodwin L."/>
            <person name="Pitluck S."/>
            <person name="Huntemann M."/>
            <person name="Liolios K."/>
            <person name="Ivanova N."/>
            <person name="Pagani I."/>
            <person name="Mavromatis K."/>
            <person name="Ovchinikova G."/>
            <person name="Pati A."/>
            <person name="Chen A."/>
            <person name="Palaniappan K."/>
            <person name="Land M."/>
            <person name="Hauser L."/>
            <person name="Brambilla E.M."/>
            <person name="Rohde M."/>
            <person name="Spring S."/>
            <person name="Sikorski J."/>
            <person name="Goker M."/>
            <person name="Woyke T."/>
            <person name="Bristow J."/>
            <person name="Eisen J.A."/>
            <person name="Markowitz V."/>
            <person name="Hugenholtz P."/>
            <person name="Kyrpides N.C."/>
            <person name="Klenk H.P."/>
            <person name="Detter J.C."/>
        </authorList>
    </citation>
    <scope>NUCLEOTIDE SEQUENCE [LARGE SCALE GENOMIC DNA]</scope>
    <source>
        <strain evidence="3">DSM 8271 / FlGlyR</strain>
    </source>
</reference>
<dbReference type="Gene3D" id="1.10.150.650">
    <property type="match status" value="1"/>
</dbReference>
<dbReference type="KEGG" id="sgy:Sgly_2204"/>
<feature type="domain" description="Polymerase/histidinol phosphatase N-terminal" evidence="1">
    <location>
        <begin position="12"/>
        <end position="77"/>
    </location>
</feature>
<protein>
    <submittedName>
        <fullName evidence="2">PHP domain protein</fullName>
    </submittedName>
</protein>
<dbReference type="OrthoDB" id="9804333at2"/>
<dbReference type="InterPro" id="IPR003141">
    <property type="entry name" value="Pol/His_phosphatase_N"/>
</dbReference>
<dbReference type="AlphaFoldDB" id="F0STX0"/>
<dbReference type="RefSeq" id="WP_013625358.1">
    <property type="nucleotide sequence ID" value="NC_015172.1"/>
</dbReference>